<dbReference type="Gene3D" id="3.40.80.10">
    <property type="entry name" value="Peptidoglycan recognition protein-like"/>
    <property type="match status" value="1"/>
</dbReference>
<dbReference type="GO" id="GO:0009253">
    <property type="term" value="P:peptidoglycan catabolic process"/>
    <property type="evidence" value="ECO:0007669"/>
    <property type="project" value="InterPro"/>
</dbReference>
<dbReference type="AlphaFoldDB" id="A0A1I1S338"/>
<keyword evidence="4" id="KW-1185">Reference proteome</keyword>
<evidence type="ECO:0000313" key="4">
    <source>
        <dbReference type="Proteomes" id="UP000199207"/>
    </source>
</evidence>
<dbReference type="GO" id="GO:0008270">
    <property type="term" value="F:zinc ion binding"/>
    <property type="evidence" value="ECO:0007669"/>
    <property type="project" value="InterPro"/>
</dbReference>
<dbReference type="GO" id="GO:0008745">
    <property type="term" value="F:N-acetylmuramoyl-L-alanine amidase activity"/>
    <property type="evidence" value="ECO:0007669"/>
    <property type="project" value="InterPro"/>
</dbReference>
<dbReference type="Proteomes" id="UP000199207">
    <property type="component" value="Unassembled WGS sequence"/>
</dbReference>
<dbReference type="CDD" id="cd00118">
    <property type="entry name" value="LysM"/>
    <property type="match status" value="1"/>
</dbReference>
<protein>
    <submittedName>
        <fullName evidence="3">LysM domain-containing protein</fullName>
    </submittedName>
</protein>
<dbReference type="InterPro" id="IPR006619">
    <property type="entry name" value="PGRP_domain_met/bac"/>
</dbReference>
<dbReference type="SUPFAM" id="SSF54106">
    <property type="entry name" value="LysM domain"/>
    <property type="match status" value="1"/>
</dbReference>
<dbReference type="PANTHER" id="PTHR11022:SF41">
    <property type="entry name" value="PEPTIDOGLYCAN-RECOGNITION PROTEIN LC-RELATED"/>
    <property type="match status" value="1"/>
</dbReference>
<dbReference type="PROSITE" id="PS51782">
    <property type="entry name" value="LYSM"/>
    <property type="match status" value="1"/>
</dbReference>
<feature type="domain" description="LysM" evidence="2">
    <location>
        <begin position="173"/>
        <end position="217"/>
    </location>
</feature>
<dbReference type="InterPro" id="IPR018392">
    <property type="entry name" value="LysM"/>
</dbReference>
<dbReference type="Gene3D" id="3.10.350.10">
    <property type="entry name" value="LysM domain"/>
    <property type="match status" value="1"/>
</dbReference>
<dbReference type="RefSeq" id="WP_175541532.1">
    <property type="nucleotide sequence ID" value="NZ_FOLM01000014.1"/>
</dbReference>
<dbReference type="CDD" id="cd06583">
    <property type="entry name" value="PGRP"/>
    <property type="match status" value="1"/>
</dbReference>
<dbReference type="InterPro" id="IPR002502">
    <property type="entry name" value="Amidase_domain"/>
</dbReference>
<dbReference type="InterPro" id="IPR015510">
    <property type="entry name" value="PGRP"/>
</dbReference>
<reference evidence="3 4" key="1">
    <citation type="submission" date="2016-10" db="EMBL/GenBank/DDBJ databases">
        <authorList>
            <person name="de Groot N.N."/>
        </authorList>
    </citation>
    <scope>NUCLEOTIDE SEQUENCE [LARGE SCALE GENOMIC DNA]</scope>
    <source>
        <strain evidence="3 4">CGMCC 4.5739</strain>
    </source>
</reference>
<name>A0A1I1S338_9ACTN</name>
<dbReference type="EMBL" id="FOLM01000014">
    <property type="protein sequence ID" value="SFD40762.1"/>
    <property type="molecule type" value="Genomic_DNA"/>
</dbReference>
<evidence type="ECO:0000313" key="3">
    <source>
        <dbReference type="EMBL" id="SFD40762.1"/>
    </source>
</evidence>
<dbReference type="SUPFAM" id="SSF55846">
    <property type="entry name" value="N-acetylmuramoyl-L-alanine amidase-like"/>
    <property type="match status" value="1"/>
</dbReference>
<evidence type="ECO:0000256" key="1">
    <source>
        <dbReference type="ARBA" id="ARBA00007553"/>
    </source>
</evidence>
<dbReference type="InterPro" id="IPR036505">
    <property type="entry name" value="Amidase/PGRP_sf"/>
</dbReference>
<organism evidence="3 4">
    <name type="scientific">Streptomyces aidingensis</name>
    <dbReference type="NCBI Taxonomy" id="910347"/>
    <lineage>
        <taxon>Bacteria</taxon>
        <taxon>Bacillati</taxon>
        <taxon>Actinomycetota</taxon>
        <taxon>Actinomycetes</taxon>
        <taxon>Kitasatosporales</taxon>
        <taxon>Streptomycetaceae</taxon>
        <taxon>Streptomyces</taxon>
    </lineage>
</organism>
<sequence length="219" mass="23554">MAVFITRAQWGARAPRNRNTDITPGNGGVTIHHVGGTRTARSSHDDCAAQVRSIQNQHMDTNGWADIAYSHLSCVHGHVFQGRGEGYRTAANGTDSGNQDWYAVCGLTGGTPSAYDTMTAELRDAFRLAVARLRALGGAATAINGHLNHLATACPGNLYTWVQNGTLAPGTVRTHTVQAGETLYAIGQRYGVAWTSIADRNGIRDPYLIYVGQRLLISY</sequence>
<proteinExistence type="inferred from homology"/>
<dbReference type="SMART" id="SM00257">
    <property type="entry name" value="LysM"/>
    <property type="match status" value="1"/>
</dbReference>
<accession>A0A1I1S338</accession>
<dbReference type="PANTHER" id="PTHR11022">
    <property type="entry name" value="PEPTIDOGLYCAN RECOGNITION PROTEIN"/>
    <property type="match status" value="1"/>
</dbReference>
<dbReference type="InterPro" id="IPR036779">
    <property type="entry name" value="LysM_dom_sf"/>
</dbReference>
<comment type="similarity">
    <text evidence="1">Belongs to the N-acetylmuramoyl-L-alanine amidase 2 family.</text>
</comment>
<gene>
    <name evidence="3" type="ORF">SAMN05421773_114155</name>
</gene>
<dbReference type="Pfam" id="PF01476">
    <property type="entry name" value="LysM"/>
    <property type="match status" value="1"/>
</dbReference>
<dbReference type="SMART" id="SM00701">
    <property type="entry name" value="PGRP"/>
    <property type="match status" value="1"/>
</dbReference>
<evidence type="ECO:0000259" key="2">
    <source>
        <dbReference type="PROSITE" id="PS51782"/>
    </source>
</evidence>
<dbReference type="STRING" id="910347.SAMN05421773_114155"/>